<dbReference type="InterPro" id="IPR029063">
    <property type="entry name" value="SAM-dependent_MTases_sf"/>
</dbReference>
<evidence type="ECO:0000259" key="1">
    <source>
        <dbReference type="Pfam" id="PF05050"/>
    </source>
</evidence>
<dbReference type="AlphaFoldDB" id="A0A0G0HPX6"/>
<dbReference type="SUPFAM" id="SSF53335">
    <property type="entry name" value="S-adenosyl-L-methionine-dependent methyltransferases"/>
    <property type="match status" value="1"/>
</dbReference>
<name>A0A0G0HPX6_9BACT</name>
<dbReference type="PANTHER" id="PTHR34203:SF15">
    <property type="entry name" value="SLL1173 PROTEIN"/>
    <property type="match status" value="1"/>
</dbReference>
<protein>
    <recommendedName>
        <fullName evidence="1">Methyltransferase FkbM domain-containing protein</fullName>
    </recommendedName>
</protein>
<organism evidence="2 3">
    <name type="scientific">Candidatus Magasanikbacteria bacterium GW2011_GWA2_37_8</name>
    <dbReference type="NCBI Taxonomy" id="1619036"/>
    <lineage>
        <taxon>Bacteria</taxon>
        <taxon>Candidatus Magasanikiibacteriota</taxon>
    </lineage>
</organism>
<proteinExistence type="predicted"/>
<dbReference type="Gene3D" id="3.40.50.150">
    <property type="entry name" value="Vaccinia Virus protein VP39"/>
    <property type="match status" value="1"/>
</dbReference>
<evidence type="ECO:0000313" key="3">
    <source>
        <dbReference type="Proteomes" id="UP000034333"/>
    </source>
</evidence>
<dbReference type="PANTHER" id="PTHR34203">
    <property type="entry name" value="METHYLTRANSFERASE, FKBM FAMILY PROTEIN"/>
    <property type="match status" value="1"/>
</dbReference>
<gene>
    <name evidence="2" type="ORF">US58_C0014G0017</name>
</gene>
<accession>A0A0G0HPX6</accession>
<dbReference type="InterPro" id="IPR006342">
    <property type="entry name" value="FkbM_mtfrase"/>
</dbReference>
<sequence>MNKQNRIAVKQMVLKRYDLFKLNYSRFKRFLADPWRTLKFYIMAAVSYLKPFKVSSKTFWGDTMTYYLPEGNAIYYYGFFEANLTNFFINYLKEGDIFIDVGAHVGFYTMLASDLVGTTGAVHSFEPTPRTFSSLLENSHKHPNVYVNNFAVLNEEKNIDFVDYGPRYSAFNSFKSRTASNMNFLKKDAVSITVRSIILDDYCEKNKIIPNFIKIDAEGAEHLILQGMENLLSTARPVISIEVAGEEEWQDNCQKSINFLLNHNYSPFELSIKGDLTEHQVKSSYLYDNLIFIPKEKVELIKNRVLEI</sequence>
<evidence type="ECO:0000313" key="2">
    <source>
        <dbReference type="EMBL" id="KKQ40655.1"/>
    </source>
</evidence>
<dbReference type="NCBIfam" id="TIGR01444">
    <property type="entry name" value="fkbM_fam"/>
    <property type="match status" value="1"/>
</dbReference>
<dbReference type="EMBL" id="LBTN01000014">
    <property type="protein sequence ID" value="KKQ40655.1"/>
    <property type="molecule type" value="Genomic_DNA"/>
</dbReference>
<feature type="domain" description="Methyltransferase FkbM" evidence="1">
    <location>
        <begin position="100"/>
        <end position="266"/>
    </location>
</feature>
<dbReference type="STRING" id="1619036.US58_C0014G0017"/>
<reference evidence="2 3" key="1">
    <citation type="journal article" date="2015" name="Nature">
        <title>rRNA introns, odd ribosomes, and small enigmatic genomes across a large radiation of phyla.</title>
        <authorList>
            <person name="Brown C.T."/>
            <person name="Hug L.A."/>
            <person name="Thomas B.C."/>
            <person name="Sharon I."/>
            <person name="Castelle C.J."/>
            <person name="Singh A."/>
            <person name="Wilkins M.J."/>
            <person name="Williams K.H."/>
            <person name="Banfield J.F."/>
        </authorList>
    </citation>
    <scope>NUCLEOTIDE SEQUENCE [LARGE SCALE GENOMIC DNA]</scope>
</reference>
<dbReference type="Pfam" id="PF05050">
    <property type="entry name" value="Methyltransf_21"/>
    <property type="match status" value="1"/>
</dbReference>
<comment type="caution">
    <text evidence="2">The sequence shown here is derived from an EMBL/GenBank/DDBJ whole genome shotgun (WGS) entry which is preliminary data.</text>
</comment>
<dbReference type="Proteomes" id="UP000034333">
    <property type="component" value="Unassembled WGS sequence"/>
</dbReference>
<dbReference type="InterPro" id="IPR052514">
    <property type="entry name" value="SAM-dependent_MTase"/>
</dbReference>